<dbReference type="Proteomes" id="UP000192707">
    <property type="component" value="Unassembled WGS sequence"/>
</dbReference>
<dbReference type="PANTHER" id="PTHR43718">
    <property type="entry name" value="LON PROTEASE"/>
    <property type="match status" value="1"/>
</dbReference>
<sequence length="77" mass="8722">PDDPSPLTDFAAALTTAPGGELQEVLDTVPILKRMEKVLPLLRKEVEVARLQKELSAEVNRKIGEHQREFFLKEQLK</sequence>
<dbReference type="PANTHER" id="PTHR43718:SF2">
    <property type="entry name" value="LON PROTEASE HOMOLOG, MITOCHONDRIAL"/>
    <property type="match status" value="1"/>
</dbReference>
<proteinExistence type="predicted"/>
<feature type="non-terminal residue" evidence="1">
    <location>
        <position position="1"/>
    </location>
</feature>
<name>A0A1W9YMN9_MYCAI</name>
<comment type="caution">
    <text evidence="1">The sequence shown here is derived from an EMBL/GenBank/DDBJ whole genome shotgun (WGS) entry which is preliminary data.</text>
</comment>
<feature type="non-terminal residue" evidence="1">
    <location>
        <position position="77"/>
    </location>
</feature>
<dbReference type="GO" id="GO:0005524">
    <property type="term" value="F:ATP binding"/>
    <property type="evidence" value="ECO:0007669"/>
    <property type="project" value="InterPro"/>
</dbReference>
<dbReference type="GO" id="GO:0004176">
    <property type="term" value="F:ATP-dependent peptidase activity"/>
    <property type="evidence" value="ECO:0007669"/>
    <property type="project" value="InterPro"/>
</dbReference>
<dbReference type="Gene3D" id="1.20.58.1480">
    <property type="match status" value="1"/>
</dbReference>
<dbReference type="EMBL" id="MVHG01000428">
    <property type="protein sequence ID" value="ORA01293.1"/>
    <property type="molecule type" value="Genomic_DNA"/>
</dbReference>
<evidence type="ECO:0000313" key="2">
    <source>
        <dbReference type="Proteomes" id="UP000192707"/>
    </source>
</evidence>
<accession>A0A1W9YMN9</accession>
<dbReference type="RefSeq" id="WP_142279750.1">
    <property type="nucleotide sequence ID" value="NZ_MVHG01000428.1"/>
</dbReference>
<dbReference type="GO" id="GO:0006515">
    <property type="term" value="P:protein quality control for misfolded or incompletely synthesized proteins"/>
    <property type="evidence" value="ECO:0007669"/>
    <property type="project" value="TreeGrafter"/>
</dbReference>
<keyword evidence="2" id="KW-1185">Reference proteome</keyword>
<gene>
    <name evidence="1" type="ORF">BST14_29260</name>
</gene>
<evidence type="ECO:0000313" key="1">
    <source>
        <dbReference type="EMBL" id="ORA01293.1"/>
    </source>
</evidence>
<dbReference type="InterPro" id="IPR027065">
    <property type="entry name" value="Lon_Prtase"/>
</dbReference>
<protein>
    <submittedName>
        <fullName evidence="1">Uncharacterized protein</fullName>
    </submittedName>
</protein>
<dbReference type="GO" id="GO:0004252">
    <property type="term" value="F:serine-type endopeptidase activity"/>
    <property type="evidence" value="ECO:0007669"/>
    <property type="project" value="InterPro"/>
</dbReference>
<dbReference type="AlphaFoldDB" id="A0A1W9YMN9"/>
<organism evidence="1 2">
    <name type="scientific">Mycobacterium arosiense ATCC BAA-1401 = DSM 45069</name>
    <dbReference type="NCBI Taxonomy" id="1265311"/>
    <lineage>
        <taxon>Bacteria</taxon>
        <taxon>Bacillati</taxon>
        <taxon>Actinomycetota</taxon>
        <taxon>Actinomycetes</taxon>
        <taxon>Mycobacteriales</taxon>
        <taxon>Mycobacteriaceae</taxon>
        <taxon>Mycobacterium</taxon>
        <taxon>Mycobacterium avium complex (MAC)</taxon>
    </lineage>
</organism>
<reference evidence="1 2" key="1">
    <citation type="submission" date="2016-12" db="EMBL/GenBank/DDBJ databases">
        <title>The new phylogeny of genus Mycobacterium.</title>
        <authorList>
            <person name="Tortoli E."/>
            <person name="Trovato A."/>
            <person name="Cirillo D.M."/>
        </authorList>
    </citation>
    <scope>NUCLEOTIDE SEQUENCE [LARGE SCALE GENOMIC DNA]</scope>
    <source>
        <strain evidence="1 2">DSM 45069</strain>
    </source>
</reference>